<feature type="chain" id="PRO_5046663281" evidence="2">
    <location>
        <begin position="26"/>
        <end position="230"/>
    </location>
</feature>
<evidence type="ECO:0000256" key="1">
    <source>
        <dbReference type="SAM" id="MobiDB-lite"/>
    </source>
</evidence>
<dbReference type="InterPro" id="IPR005632">
    <property type="entry name" value="Chaperone_Skp"/>
</dbReference>
<dbReference type="RefSeq" id="WP_221560291.1">
    <property type="nucleotide sequence ID" value="NZ_JAIGNO010000015.1"/>
</dbReference>
<gene>
    <name evidence="3" type="ORF">K3174_15225</name>
</gene>
<dbReference type="Pfam" id="PF03938">
    <property type="entry name" value="OmpH"/>
    <property type="match status" value="1"/>
</dbReference>
<dbReference type="Proteomes" id="UP000755104">
    <property type="component" value="Unassembled WGS sequence"/>
</dbReference>
<evidence type="ECO:0000313" key="4">
    <source>
        <dbReference type="Proteomes" id="UP000755104"/>
    </source>
</evidence>
<keyword evidence="4" id="KW-1185">Reference proteome</keyword>
<reference evidence="3 4" key="1">
    <citation type="submission" date="2021-08" db="EMBL/GenBank/DDBJ databases">
        <title>Comparative Genomics Analysis of the Genus Qipengyuania Reveals Extensive Genetic Diversity and Metabolic Versatility, Including the Description of Fifteen Novel Species.</title>
        <authorList>
            <person name="Liu Y."/>
        </authorList>
    </citation>
    <scope>NUCLEOTIDE SEQUENCE [LARGE SCALE GENOMIC DNA]</scope>
    <source>
        <strain evidence="3 4">6D47A</strain>
    </source>
</reference>
<feature type="region of interest" description="Disordered" evidence="1">
    <location>
        <begin position="211"/>
        <end position="230"/>
    </location>
</feature>
<dbReference type="Gene3D" id="3.30.910.20">
    <property type="entry name" value="Skp domain"/>
    <property type="match status" value="1"/>
</dbReference>
<name>A0ABS7JFR9_9SPHN</name>
<evidence type="ECO:0000313" key="3">
    <source>
        <dbReference type="EMBL" id="MBX7483882.1"/>
    </source>
</evidence>
<dbReference type="EMBL" id="JAIGNO010000015">
    <property type="protein sequence ID" value="MBX7483882.1"/>
    <property type="molecule type" value="Genomic_DNA"/>
</dbReference>
<dbReference type="SUPFAM" id="SSF111384">
    <property type="entry name" value="OmpH-like"/>
    <property type="match status" value="1"/>
</dbReference>
<dbReference type="InterPro" id="IPR024930">
    <property type="entry name" value="Skp_dom_sf"/>
</dbReference>
<protein>
    <submittedName>
        <fullName evidence="3">OmpH family outer membrane protein</fullName>
    </submittedName>
</protein>
<organism evidence="3 4">
    <name type="scientific">Qipengyuania qiaonensis</name>
    <dbReference type="NCBI Taxonomy" id="2867240"/>
    <lineage>
        <taxon>Bacteria</taxon>
        <taxon>Pseudomonadati</taxon>
        <taxon>Pseudomonadota</taxon>
        <taxon>Alphaproteobacteria</taxon>
        <taxon>Sphingomonadales</taxon>
        <taxon>Erythrobacteraceae</taxon>
        <taxon>Qipengyuania</taxon>
    </lineage>
</organism>
<dbReference type="SMART" id="SM00935">
    <property type="entry name" value="OmpH"/>
    <property type="match status" value="1"/>
</dbReference>
<comment type="caution">
    <text evidence="3">The sequence shown here is derived from an EMBL/GenBank/DDBJ whole genome shotgun (WGS) entry which is preliminary data.</text>
</comment>
<evidence type="ECO:0000256" key="2">
    <source>
        <dbReference type="SAM" id="SignalP"/>
    </source>
</evidence>
<accession>A0ABS7JFR9</accession>
<keyword evidence="2" id="KW-0732">Signal</keyword>
<proteinExistence type="predicted"/>
<sequence length="230" mass="25005">MKLFANTIAAAALAGTAAVATPAAAQVAGIATSSPEVVIVRSQARIAAYQQIDQQYSAQITQLRTLRQEMQTLQQSLDTDNNGQVTQAEAQANQSVVQQLQQKEQQLSQASQPIVLAQTYAIEQLINDYQNVQQQVVQQKKIQLLLNPDAIQWAPDAVNVTDDLVAALNQRVPSVQITPPEGWRPRQESLATQQTVSQVLLGVAQQQAAQQQATQQQQPAQQQPAQPTGR</sequence>
<feature type="signal peptide" evidence="2">
    <location>
        <begin position="1"/>
        <end position="25"/>
    </location>
</feature>